<evidence type="ECO:0000256" key="3">
    <source>
        <dbReference type="ARBA" id="ARBA00022605"/>
    </source>
</evidence>
<keyword evidence="6 10" id="KW-0368">Histidine biosynthesis</keyword>
<dbReference type="UniPathway" id="UPA00031">
    <property type="reaction ID" value="UER00010"/>
</dbReference>
<evidence type="ECO:0000256" key="8">
    <source>
        <dbReference type="ARBA" id="ARBA00047838"/>
    </source>
</evidence>
<proteinExistence type="inferred from homology"/>
<sequence length="193" mass="21076">MDTVIIQYNAGNTRSVYNALQRLGVEARISSDEADIRAAGRVIFPGVGAAGPAMAFLRAAGLDKLLPSLEQPVLGICLGMQLMCRYSEEGDTNCLGIFDQDVLHFGTGAKVPHTGWNTLQHLSSPLFKGVDENSYVYYVHSYYVPQGKTTTASTDYMLPYSAALQKDNFYALQFHPEKSGPAGARILQNFMSL</sequence>
<feature type="active site" evidence="10 11">
    <location>
        <position position="177"/>
    </location>
</feature>
<dbReference type="SUPFAM" id="SSF52317">
    <property type="entry name" value="Class I glutamine amidotransferase-like"/>
    <property type="match status" value="1"/>
</dbReference>
<dbReference type="InterPro" id="IPR029062">
    <property type="entry name" value="Class_I_gatase-like"/>
</dbReference>
<evidence type="ECO:0000256" key="7">
    <source>
        <dbReference type="ARBA" id="ARBA00023239"/>
    </source>
</evidence>
<dbReference type="EC" id="4.3.2.10" evidence="10"/>
<keyword evidence="3 10" id="KW-0028">Amino-acid biosynthesis</keyword>
<evidence type="ECO:0000313" key="13">
    <source>
        <dbReference type="EMBL" id="PSK94675.1"/>
    </source>
</evidence>
<dbReference type="Pfam" id="PF00117">
    <property type="entry name" value="GATase"/>
    <property type="match status" value="1"/>
</dbReference>
<dbReference type="Gene3D" id="3.40.50.880">
    <property type="match status" value="1"/>
</dbReference>
<keyword evidence="7 10" id="KW-0456">Lyase</keyword>
<dbReference type="PROSITE" id="PS51273">
    <property type="entry name" value="GATASE_TYPE_1"/>
    <property type="match status" value="1"/>
</dbReference>
<gene>
    <name evidence="10" type="primary">hisH</name>
    <name evidence="13" type="ORF">B0I18_101835</name>
</gene>
<accession>A0A2P8DBW9</accession>
<dbReference type="GO" id="GO:0005737">
    <property type="term" value="C:cytoplasm"/>
    <property type="evidence" value="ECO:0007669"/>
    <property type="project" value="UniProtKB-SubCell"/>
</dbReference>
<evidence type="ECO:0000259" key="12">
    <source>
        <dbReference type="Pfam" id="PF00117"/>
    </source>
</evidence>
<reference evidence="13 14" key="1">
    <citation type="submission" date="2018-03" db="EMBL/GenBank/DDBJ databases">
        <title>Genomic Encyclopedia of Type Strains, Phase III (KMG-III): the genomes of soil and plant-associated and newly described type strains.</title>
        <authorList>
            <person name="Whitman W."/>
        </authorList>
    </citation>
    <scope>NUCLEOTIDE SEQUENCE [LARGE SCALE GENOMIC DNA]</scope>
    <source>
        <strain evidence="13 14">CGMCC 1.12700</strain>
    </source>
</reference>
<comment type="subcellular location">
    <subcellularLocation>
        <location evidence="10">Cytoplasm</location>
    </subcellularLocation>
</comment>
<dbReference type="EMBL" id="PYGD01000001">
    <property type="protein sequence ID" value="PSK94675.1"/>
    <property type="molecule type" value="Genomic_DNA"/>
</dbReference>
<comment type="caution">
    <text evidence="13">The sequence shown here is derived from an EMBL/GenBank/DDBJ whole genome shotgun (WGS) entry which is preliminary data.</text>
</comment>
<feature type="domain" description="Glutamine amidotransferase" evidence="12">
    <location>
        <begin position="5"/>
        <end position="191"/>
    </location>
</feature>
<dbReference type="GO" id="GO:0000107">
    <property type="term" value="F:imidazoleglycerol-phosphate synthase activity"/>
    <property type="evidence" value="ECO:0007669"/>
    <property type="project" value="UniProtKB-UniRule"/>
</dbReference>
<keyword evidence="5 10" id="KW-0315">Glutamine amidotransferase</keyword>
<evidence type="ECO:0000256" key="10">
    <source>
        <dbReference type="HAMAP-Rule" id="MF_00278"/>
    </source>
</evidence>
<dbReference type="EC" id="3.5.1.2" evidence="10"/>
<feature type="active site" evidence="10 11">
    <location>
        <position position="175"/>
    </location>
</feature>
<comment type="catalytic activity">
    <reaction evidence="9 10">
        <text>L-glutamine + H2O = L-glutamate + NH4(+)</text>
        <dbReference type="Rhea" id="RHEA:15889"/>
        <dbReference type="ChEBI" id="CHEBI:15377"/>
        <dbReference type="ChEBI" id="CHEBI:28938"/>
        <dbReference type="ChEBI" id="CHEBI:29985"/>
        <dbReference type="ChEBI" id="CHEBI:58359"/>
        <dbReference type="EC" id="3.5.1.2"/>
    </reaction>
</comment>
<dbReference type="HAMAP" id="MF_00278">
    <property type="entry name" value="HisH"/>
    <property type="match status" value="1"/>
</dbReference>
<evidence type="ECO:0000256" key="6">
    <source>
        <dbReference type="ARBA" id="ARBA00023102"/>
    </source>
</evidence>
<evidence type="ECO:0000256" key="5">
    <source>
        <dbReference type="ARBA" id="ARBA00022962"/>
    </source>
</evidence>
<keyword evidence="14" id="KW-1185">Reference proteome</keyword>
<dbReference type="GO" id="GO:0000105">
    <property type="term" value="P:L-histidine biosynthetic process"/>
    <property type="evidence" value="ECO:0007669"/>
    <property type="project" value="UniProtKB-UniRule"/>
</dbReference>
<dbReference type="InterPro" id="IPR017926">
    <property type="entry name" value="GATASE"/>
</dbReference>
<dbReference type="PANTHER" id="PTHR42701">
    <property type="entry name" value="IMIDAZOLE GLYCEROL PHOSPHATE SYNTHASE SUBUNIT HISH"/>
    <property type="match status" value="1"/>
</dbReference>
<name>A0A2P8DBW9_9BACT</name>
<keyword evidence="10" id="KW-0963">Cytoplasm</keyword>
<evidence type="ECO:0000256" key="1">
    <source>
        <dbReference type="ARBA" id="ARBA00005091"/>
    </source>
</evidence>
<evidence type="ECO:0000313" key="14">
    <source>
        <dbReference type="Proteomes" id="UP000240572"/>
    </source>
</evidence>
<comment type="subunit">
    <text evidence="2 10">Heterodimer of HisH and HisF.</text>
</comment>
<dbReference type="NCBIfam" id="TIGR01855">
    <property type="entry name" value="IMP_synth_hisH"/>
    <property type="match status" value="1"/>
</dbReference>
<dbReference type="RefSeq" id="WP_106521366.1">
    <property type="nucleotide sequence ID" value="NZ_PYGD01000001.1"/>
</dbReference>
<dbReference type="Proteomes" id="UP000240572">
    <property type="component" value="Unassembled WGS sequence"/>
</dbReference>
<evidence type="ECO:0000256" key="4">
    <source>
        <dbReference type="ARBA" id="ARBA00022801"/>
    </source>
</evidence>
<feature type="active site" description="Nucleophile" evidence="10 11">
    <location>
        <position position="77"/>
    </location>
</feature>
<comment type="function">
    <text evidence="10">IGPS catalyzes the conversion of PRFAR and glutamine to IGP, AICAR and glutamate. The HisH subunit catalyzes the hydrolysis of glutamine to glutamate and ammonia as part of the synthesis of IGP and AICAR. The resulting ammonia molecule is channeled to the active site of HisF.</text>
</comment>
<comment type="pathway">
    <text evidence="1 10">Amino-acid biosynthesis; L-histidine biosynthesis; L-histidine from 5-phospho-alpha-D-ribose 1-diphosphate: step 5/9.</text>
</comment>
<evidence type="ECO:0000256" key="11">
    <source>
        <dbReference type="PIRSR" id="PIRSR000495-1"/>
    </source>
</evidence>
<dbReference type="InterPro" id="IPR010139">
    <property type="entry name" value="Imidazole-glycPsynth_HisH"/>
</dbReference>
<dbReference type="PIRSF" id="PIRSF000495">
    <property type="entry name" value="Amidotransf_hisH"/>
    <property type="match status" value="1"/>
</dbReference>
<protein>
    <recommendedName>
        <fullName evidence="10">Imidazole glycerol phosphate synthase subunit HisH</fullName>
        <ecNumber evidence="10">4.3.2.10</ecNumber>
    </recommendedName>
    <alternativeName>
        <fullName evidence="10">IGP synthase glutaminase subunit</fullName>
        <ecNumber evidence="10">3.5.1.2</ecNumber>
    </alternativeName>
    <alternativeName>
        <fullName evidence="10">IGP synthase subunit HisH</fullName>
    </alternativeName>
    <alternativeName>
        <fullName evidence="10">ImGP synthase subunit HisH</fullName>
        <shortName evidence="10">IGPS subunit HisH</shortName>
    </alternativeName>
</protein>
<evidence type="ECO:0000256" key="9">
    <source>
        <dbReference type="ARBA" id="ARBA00049534"/>
    </source>
</evidence>
<comment type="catalytic activity">
    <reaction evidence="8 10">
        <text>5-[(5-phospho-1-deoxy-D-ribulos-1-ylimino)methylamino]-1-(5-phospho-beta-D-ribosyl)imidazole-4-carboxamide + L-glutamine = D-erythro-1-(imidazol-4-yl)glycerol 3-phosphate + 5-amino-1-(5-phospho-beta-D-ribosyl)imidazole-4-carboxamide + L-glutamate + H(+)</text>
        <dbReference type="Rhea" id="RHEA:24793"/>
        <dbReference type="ChEBI" id="CHEBI:15378"/>
        <dbReference type="ChEBI" id="CHEBI:29985"/>
        <dbReference type="ChEBI" id="CHEBI:58278"/>
        <dbReference type="ChEBI" id="CHEBI:58359"/>
        <dbReference type="ChEBI" id="CHEBI:58475"/>
        <dbReference type="ChEBI" id="CHEBI:58525"/>
        <dbReference type="EC" id="4.3.2.10"/>
    </reaction>
</comment>
<dbReference type="GO" id="GO:0004359">
    <property type="term" value="F:glutaminase activity"/>
    <property type="evidence" value="ECO:0007669"/>
    <property type="project" value="UniProtKB-EC"/>
</dbReference>
<dbReference type="PANTHER" id="PTHR42701:SF1">
    <property type="entry name" value="IMIDAZOLE GLYCEROL PHOSPHATE SYNTHASE SUBUNIT HISH"/>
    <property type="match status" value="1"/>
</dbReference>
<dbReference type="GO" id="GO:0016829">
    <property type="term" value="F:lyase activity"/>
    <property type="evidence" value="ECO:0007669"/>
    <property type="project" value="UniProtKB-KW"/>
</dbReference>
<keyword evidence="13" id="KW-0808">Transferase</keyword>
<keyword evidence="4 10" id="KW-0378">Hydrolase</keyword>
<organism evidence="13 14">
    <name type="scientific">Taibaiella chishuiensis</name>
    <dbReference type="NCBI Taxonomy" id="1434707"/>
    <lineage>
        <taxon>Bacteria</taxon>
        <taxon>Pseudomonadati</taxon>
        <taxon>Bacteroidota</taxon>
        <taxon>Chitinophagia</taxon>
        <taxon>Chitinophagales</taxon>
        <taxon>Chitinophagaceae</taxon>
        <taxon>Taibaiella</taxon>
    </lineage>
</organism>
<dbReference type="AlphaFoldDB" id="A0A2P8DBW9"/>
<dbReference type="OrthoDB" id="9807137at2"/>
<evidence type="ECO:0000256" key="2">
    <source>
        <dbReference type="ARBA" id="ARBA00011152"/>
    </source>
</evidence>